<keyword evidence="1" id="KW-1133">Transmembrane helix</keyword>
<evidence type="ECO:0000313" key="4">
    <source>
        <dbReference type="Proteomes" id="UP000324800"/>
    </source>
</evidence>
<keyword evidence="2" id="KW-0732">Signal</keyword>
<feature type="signal peptide" evidence="2">
    <location>
        <begin position="1"/>
        <end position="18"/>
    </location>
</feature>
<proteinExistence type="predicted"/>
<feature type="chain" id="PRO_5023802814" evidence="2">
    <location>
        <begin position="19"/>
        <end position="96"/>
    </location>
</feature>
<comment type="caution">
    <text evidence="3">The sequence shown here is derived from an EMBL/GenBank/DDBJ whole genome shotgun (WGS) entry which is preliminary data.</text>
</comment>
<organism evidence="3 4">
    <name type="scientific">Streblomastix strix</name>
    <dbReference type="NCBI Taxonomy" id="222440"/>
    <lineage>
        <taxon>Eukaryota</taxon>
        <taxon>Metamonada</taxon>
        <taxon>Preaxostyla</taxon>
        <taxon>Oxymonadida</taxon>
        <taxon>Streblomastigidae</taxon>
        <taxon>Streblomastix</taxon>
    </lineage>
</organism>
<accession>A0A5J4QDC3</accession>
<evidence type="ECO:0000256" key="1">
    <source>
        <dbReference type="SAM" id="Phobius"/>
    </source>
</evidence>
<dbReference type="EMBL" id="SNRW01045796">
    <property type="protein sequence ID" value="KAA6319667.1"/>
    <property type="molecule type" value="Genomic_DNA"/>
</dbReference>
<gene>
    <name evidence="3" type="ORF">EZS28_054786</name>
</gene>
<evidence type="ECO:0000256" key="2">
    <source>
        <dbReference type="SAM" id="SignalP"/>
    </source>
</evidence>
<name>A0A5J4QDC3_9EUKA</name>
<keyword evidence="1" id="KW-0472">Membrane</keyword>
<sequence length="96" mass="10493">MFLPILAMLSVVVGVVKRVCEMYCVMDICNLSLCSDYRNPIVQVKQVLISIASRNYLISLPCPIFFSFLIVAATAATATATSAAATLFLLRLCLKE</sequence>
<dbReference type="AlphaFoldDB" id="A0A5J4QDC3"/>
<protein>
    <submittedName>
        <fullName evidence="3">Uncharacterized protein</fullName>
    </submittedName>
</protein>
<feature type="transmembrane region" description="Helical" evidence="1">
    <location>
        <begin position="64"/>
        <end position="90"/>
    </location>
</feature>
<reference evidence="3 4" key="1">
    <citation type="submission" date="2019-03" db="EMBL/GenBank/DDBJ databases">
        <title>Single cell metagenomics reveals metabolic interactions within the superorganism composed of flagellate Streblomastix strix and complex community of Bacteroidetes bacteria on its surface.</title>
        <authorList>
            <person name="Treitli S.C."/>
            <person name="Kolisko M."/>
            <person name="Husnik F."/>
            <person name="Keeling P."/>
            <person name="Hampl V."/>
        </authorList>
    </citation>
    <scope>NUCLEOTIDE SEQUENCE [LARGE SCALE GENOMIC DNA]</scope>
    <source>
        <strain evidence="3">ST1C</strain>
    </source>
</reference>
<evidence type="ECO:0000313" key="3">
    <source>
        <dbReference type="EMBL" id="KAA6319667.1"/>
    </source>
</evidence>
<dbReference type="Proteomes" id="UP000324800">
    <property type="component" value="Unassembled WGS sequence"/>
</dbReference>
<keyword evidence="1" id="KW-0812">Transmembrane</keyword>